<dbReference type="AlphaFoldDB" id="A0A9Q3CWR7"/>
<accession>A0A9Q3CWR7</accession>
<comment type="caution">
    <text evidence="2">The sequence shown here is derived from an EMBL/GenBank/DDBJ whole genome shotgun (WGS) entry which is preliminary data.</text>
</comment>
<organism evidence="2 3">
    <name type="scientific">Austropuccinia psidii MF-1</name>
    <dbReference type="NCBI Taxonomy" id="1389203"/>
    <lineage>
        <taxon>Eukaryota</taxon>
        <taxon>Fungi</taxon>
        <taxon>Dikarya</taxon>
        <taxon>Basidiomycota</taxon>
        <taxon>Pucciniomycotina</taxon>
        <taxon>Pucciniomycetes</taxon>
        <taxon>Pucciniales</taxon>
        <taxon>Sphaerophragmiaceae</taxon>
        <taxon>Austropuccinia</taxon>
    </lineage>
</organism>
<feature type="compositionally biased region" description="Basic and acidic residues" evidence="1">
    <location>
        <begin position="46"/>
        <end position="58"/>
    </location>
</feature>
<protein>
    <submittedName>
        <fullName evidence="2">Uncharacterized protein</fullName>
    </submittedName>
</protein>
<evidence type="ECO:0000256" key="1">
    <source>
        <dbReference type="SAM" id="MobiDB-lite"/>
    </source>
</evidence>
<feature type="compositionally biased region" description="Polar residues" evidence="1">
    <location>
        <begin position="28"/>
        <end position="45"/>
    </location>
</feature>
<dbReference type="Proteomes" id="UP000765509">
    <property type="component" value="Unassembled WGS sequence"/>
</dbReference>
<name>A0A9Q3CWR7_9BASI</name>
<keyword evidence="3" id="KW-1185">Reference proteome</keyword>
<dbReference type="EMBL" id="AVOT02011526">
    <property type="protein sequence ID" value="MBW0492319.1"/>
    <property type="molecule type" value="Genomic_DNA"/>
</dbReference>
<reference evidence="2" key="1">
    <citation type="submission" date="2021-03" db="EMBL/GenBank/DDBJ databases">
        <title>Draft genome sequence of rust myrtle Austropuccinia psidii MF-1, a brazilian biotype.</title>
        <authorList>
            <person name="Quecine M.C."/>
            <person name="Pachon D.M.R."/>
            <person name="Bonatelli M.L."/>
            <person name="Correr F.H."/>
            <person name="Franceschini L.M."/>
            <person name="Leite T.F."/>
            <person name="Margarido G.R.A."/>
            <person name="Almeida C.A."/>
            <person name="Ferrarezi J.A."/>
            <person name="Labate C.A."/>
        </authorList>
    </citation>
    <scope>NUCLEOTIDE SEQUENCE</scope>
    <source>
        <strain evidence="2">MF-1</strain>
    </source>
</reference>
<evidence type="ECO:0000313" key="2">
    <source>
        <dbReference type="EMBL" id="MBW0492319.1"/>
    </source>
</evidence>
<feature type="region of interest" description="Disordered" evidence="1">
    <location>
        <begin position="1"/>
        <end position="100"/>
    </location>
</feature>
<sequence>MYGIHYYQNLKKKSKGLARQKEGGKQGRSPSSFHQKATSHPTSQRTDGEQERKLEETISPKLQKTKNQKGCNLKWFQHGQNLDGIQGKRGKKNETTPFPK</sequence>
<evidence type="ECO:0000313" key="3">
    <source>
        <dbReference type="Proteomes" id="UP000765509"/>
    </source>
</evidence>
<proteinExistence type="predicted"/>
<gene>
    <name evidence="2" type="ORF">O181_032034</name>
</gene>